<accession>A0AAU7VKS2</accession>
<dbReference type="RefSeq" id="WP_350343293.1">
    <property type="nucleotide sequence ID" value="NZ_CP158367.1"/>
</dbReference>
<evidence type="ECO:0000256" key="1">
    <source>
        <dbReference type="ARBA" id="ARBA00004651"/>
    </source>
</evidence>
<dbReference type="EMBL" id="CP158367">
    <property type="protein sequence ID" value="XBX74541.1"/>
    <property type="molecule type" value="Genomic_DNA"/>
</dbReference>
<comment type="similarity">
    <text evidence="2">Belongs to the CPA3 antiporters (TC 2.A.63) subunit A family.</text>
</comment>
<keyword evidence="3" id="KW-1003">Cell membrane</keyword>
<comment type="subcellular location">
    <subcellularLocation>
        <location evidence="1">Cell membrane</location>
        <topology evidence="1">Multi-pass membrane protein</topology>
    </subcellularLocation>
    <subcellularLocation>
        <location evidence="8">Membrane</location>
        <topology evidence="8">Multi-pass membrane protein</topology>
    </subcellularLocation>
</comment>
<dbReference type="PANTHER" id="PTHR42682">
    <property type="entry name" value="HYDROGENASE-4 COMPONENT F"/>
    <property type="match status" value="1"/>
</dbReference>
<feature type="transmembrane region" description="Helical" evidence="9">
    <location>
        <begin position="373"/>
        <end position="394"/>
    </location>
</feature>
<proteinExistence type="inferred from homology"/>
<dbReference type="GO" id="GO:0005886">
    <property type="term" value="C:plasma membrane"/>
    <property type="evidence" value="ECO:0007669"/>
    <property type="project" value="UniProtKB-SubCell"/>
</dbReference>
<feature type="transmembrane region" description="Helical" evidence="9">
    <location>
        <begin position="406"/>
        <end position="427"/>
    </location>
</feature>
<feature type="transmembrane region" description="Helical" evidence="9">
    <location>
        <begin position="20"/>
        <end position="43"/>
    </location>
</feature>
<sequence length="729" mass="81356">MERILHKGEKAESADAKNEALTVINNVSVIALSALALVVILSMEFGYFSGFKEVLIDTIFNFRFYPLLIILFPIIFGVLAVGMFSNHEQLRDILVVDITFLTFIMILLLYPVVREEAIFLRISELLGYGINIRIDMTSLVIALLSSFIWLMVTIYAPDYMNKEAHRNRFYLFLMLTFGFILGTVMSGCVFTTFLFFEAMTFSSYMLVVHCETKECIEAGNSYIYMGIMGGLCILLAMILLFINVGTLEYANLAIEMQNLGGLEYFIMGLFIIGFGVKAGLAPLHIWLPKAHPIAPTPASALLSGIMVKIGAYGIIRTTTSFFFPEMHQVTEGFSDSIWISAQTLGAALIWMGIITMALGVFMALQQGNMKKMLAFHSVSQMGYIIMGIGVAVYLGYKGAMGYSGALYHIINHALFKSLLFMVAGAVYLKVGTLDMYKMGGLWKKMPFTFIVSTIAALGITGMPLFNGFASKTLLHHAIEEAFIYGHPSFKIAEILFIIISAGTACSFIKWTSFIFLGKCPQDLEHVKGEFPMMNLAMGGIAAVIMLIGIFPNFLLDSFIIPAASTITYDPEFINNYIVDINIFARADLIGMIPVYIMGGIIFYLGVKYHLFHLHFPKWLCIECILAFPFVKLKELVILIYRKTIYVKSIYTSNISREGLSYSLPASDHGQSKTTLKRAHKDGEESGVIPRFVKCIDKGINKCELSFINSDIIIYSVILTFILAFFFIAK</sequence>
<dbReference type="PANTHER" id="PTHR42682:SF4">
    <property type="entry name" value="NADH-UBIQUINONE_PLASTOQUINONE"/>
    <property type="match status" value="1"/>
</dbReference>
<dbReference type="GO" id="GO:0016491">
    <property type="term" value="F:oxidoreductase activity"/>
    <property type="evidence" value="ECO:0007669"/>
    <property type="project" value="UniProtKB-KW"/>
</dbReference>
<dbReference type="GO" id="GO:0008137">
    <property type="term" value="F:NADH dehydrogenase (ubiquinone) activity"/>
    <property type="evidence" value="ECO:0007669"/>
    <property type="project" value="InterPro"/>
</dbReference>
<feature type="transmembrane region" description="Helical" evidence="9">
    <location>
        <begin position="447"/>
        <end position="465"/>
    </location>
</feature>
<keyword evidence="5 9" id="KW-1133">Transmembrane helix</keyword>
<dbReference type="InterPro" id="IPR052175">
    <property type="entry name" value="ComplexI-like_HydComp"/>
</dbReference>
<keyword evidence="4 8" id="KW-0812">Transmembrane</keyword>
<evidence type="ECO:0000256" key="3">
    <source>
        <dbReference type="ARBA" id="ARBA00022475"/>
    </source>
</evidence>
<feature type="transmembrane region" description="Helical" evidence="9">
    <location>
        <begin position="337"/>
        <end position="361"/>
    </location>
</feature>
<name>A0AAU7VKS2_9FIRM</name>
<dbReference type="GO" id="GO:0042773">
    <property type="term" value="P:ATP synthesis coupled electron transport"/>
    <property type="evidence" value="ECO:0007669"/>
    <property type="project" value="InterPro"/>
</dbReference>
<evidence type="ECO:0000256" key="7">
    <source>
        <dbReference type="ARBA" id="ARBA00023136"/>
    </source>
</evidence>
<evidence type="ECO:0000259" key="10">
    <source>
        <dbReference type="Pfam" id="PF00361"/>
    </source>
</evidence>
<feature type="transmembrane region" description="Helical" evidence="9">
    <location>
        <begin position="64"/>
        <end position="87"/>
    </location>
</feature>
<evidence type="ECO:0000256" key="6">
    <source>
        <dbReference type="ARBA" id="ARBA00023002"/>
    </source>
</evidence>
<feature type="domain" description="NADH:quinone oxidoreductase/Mrp antiporter transmembrane" evidence="10">
    <location>
        <begin position="189"/>
        <end position="474"/>
    </location>
</feature>
<dbReference type="InterPro" id="IPR003918">
    <property type="entry name" value="NADH_UbQ_OxRdtase"/>
</dbReference>
<gene>
    <name evidence="12" type="ORF">PRVXT_002585</name>
</gene>
<evidence type="ECO:0000259" key="11">
    <source>
        <dbReference type="Pfam" id="PF00662"/>
    </source>
</evidence>
<feature type="transmembrane region" description="Helical" evidence="9">
    <location>
        <begin position="93"/>
        <end position="113"/>
    </location>
</feature>
<evidence type="ECO:0000256" key="9">
    <source>
        <dbReference type="SAM" id="Phobius"/>
    </source>
</evidence>
<dbReference type="Pfam" id="PF00361">
    <property type="entry name" value="Proton_antipo_M"/>
    <property type="match status" value="1"/>
</dbReference>
<evidence type="ECO:0000313" key="12">
    <source>
        <dbReference type="EMBL" id="XBX74541.1"/>
    </source>
</evidence>
<evidence type="ECO:0000256" key="4">
    <source>
        <dbReference type="ARBA" id="ARBA00022692"/>
    </source>
</evidence>
<evidence type="ECO:0000256" key="5">
    <source>
        <dbReference type="ARBA" id="ARBA00022989"/>
    </source>
</evidence>
<feature type="transmembrane region" description="Helical" evidence="9">
    <location>
        <begin position="582"/>
        <end position="606"/>
    </location>
</feature>
<feature type="transmembrane region" description="Helical" evidence="9">
    <location>
        <begin position="711"/>
        <end position="728"/>
    </location>
</feature>
<evidence type="ECO:0000256" key="2">
    <source>
        <dbReference type="ARBA" id="ARBA00008483"/>
    </source>
</evidence>
<feature type="transmembrane region" description="Helical" evidence="9">
    <location>
        <begin position="169"/>
        <end position="196"/>
    </location>
</feature>
<dbReference type="InterPro" id="IPR001750">
    <property type="entry name" value="ND/Mrp_TM"/>
</dbReference>
<feature type="transmembrane region" description="Helical" evidence="9">
    <location>
        <begin position="299"/>
        <end position="317"/>
    </location>
</feature>
<keyword evidence="6" id="KW-0560">Oxidoreductase</keyword>
<feature type="transmembrane region" description="Helical" evidence="9">
    <location>
        <begin position="134"/>
        <end position="157"/>
    </location>
</feature>
<dbReference type="InterPro" id="IPR001516">
    <property type="entry name" value="Proton_antipo_N"/>
</dbReference>
<dbReference type="Pfam" id="PF00662">
    <property type="entry name" value="Proton_antipo_N"/>
    <property type="match status" value="1"/>
</dbReference>
<feature type="domain" description="NADH-Ubiquinone oxidoreductase (complex I) chain 5 N-terminal" evidence="11">
    <location>
        <begin position="130"/>
        <end position="170"/>
    </location>
</feature>
<keyword evidence="7 9" id="KW-0472">Membrane</keyword>
<feature type="transmembrane region" description="Helical" evidence="9">
    <location>
        <begin position="222"/>
        <end position="244"/>
    </location>
</feature>
<reference evidence="12" key="2">
    <citation type="submission" date="2024-06" db="EMBL/GenBank/DDBJ databases">
        <authorList>
            <person name="Petrova K.O."/>
            <person name="Toshchakov S.V."/>
            <person name="Boltjanskaja Y.V."/>
            <person name="Kevbrin V."/>
        </authorList>
    </citation>
    <scope>NUCLEOTIDE SEQUENCE</scope>
    <source>
        <strain evidence="12">Z-910T</strain>
    </source>
</reference>
<protein>
    <submittedName>
        <fullName evidence="12">Proton-conducting transporter membrane subunit</fullName>
    </submittedName>
</protein>
<organism evidence="12">
    <name type="scientific">Proteinivorax tanatarense</name>
    <dbReference type="NCBI Taxonomy" id="1260629"/>
    <lineage>
        <taxon>Bacteria</taxon>
        <taxon>Bacillati</taxon>
        <taxon>Bacillota</taxon>
        <taxon>Clostridia</taxon>
        <taxon>Eubacteriales</taxon>
        <taxon>Proteinivoracaceae</taxon>
        <taxon>Proteinivorax</taxon>
    </lineage>
</organism>
<feature type="transmembrane region" description="Helical" evidence="9">
    <location>
        <begin position="537"/>
        <end position="562"/>
    </location>
</feature>
<feature type="transmembrane region" description="Helical" evidence="9">
    <location>
        <begin position="264"/>
        <end position="287"/>
    </location>
</feature>
<dbReference type="PRINTS" id="PR01437">
    <property type="entry name" value="NUOXDRDTASE4"/>
</dbReference>
<feature type="transmembrane region" description="Helical" evidence="9">
    <location>
        <begin position="618"/>
        <end position="640"/>
    </location>
</feature>
<reference evidence="12" key="1">
    <citation type="journal article" date="2013" name="Extremophiles">
        <title>Proteinivorax tanatarense gen. nov., sp. nov., an anaerobic, haloalkaliphilic, proteolytic bacterium isolated from a decaying algal bloom, and proposal of Proteinivoraceae fam. nov.</title>
        <authorList>
            <person name="Kevbrin V."/>
            <person name="Boltyanskaya Y."/>
            <person name="Zhilina T."/>
            <person name="Kolganova T."/>
            <person name="Lavrentjeva E."/>
            <person name="Kuznetsov B."/>
        </authorList>
    </citation>
    <scope>NUCLEOTIDE SEQUENCE</scope>
    <source>
        <strain evidence="12">Z-910T</strain>
    </source>
</reference>
<dbReference type="AlphaFoldDB" id="A0AAU7VKS2"/>
<evidence type="ECO:0000256" key="8">
    <source>
        <dbReference type="RuleBase" id="RU000320"/>
    </source>
</evidence>
<feature type="transmembrane region" description="Helical" evidence="9">
    <location>
        <begin position="494"/>
        <end position="516"/>
    </location>
</feature>